<dbReference type="InterPro" id="IPR010359">
    <property type="entry name" value="IrrE_HExxH"/>
</dbReference>
<comment type="caution">
    <text evidence="3">The sequence shown here is derived from an EMBL/GenBank/DDBJ whole genome shotgun (WGS) entry which is preliminary data.</text>
</comment>
<dbReference type="PANTHER" id="PTHR43236:SF1">
    <property type="entry name" value="BLL7220 PROTEIN"/>
    <property type="match status" value="1"/>
</dbReference>
<evidence type="ECO:0000256" key="1">
    <source>
        <dbReference type="ARBA" id="ARBA00007227"/>
    </source>
</evidence>
<reference evidence="3" key="1">
    <citation type="submission" date="2020-11" db="EMBL/GenBank/DDBJ databases">
        <title>Isolation and identification of active actinomycetes.</title>
        <authorList>
            <person name="Yu B."/>
        </authorList>
    </citation>
    <scope>NUCLEOTIDE SEQUENCE</scope>
    <source>
        <strain evidence="3">NEAU-YB345</strain>
    </source>
</reference>
<dbReference type="EMBL" id="JADPRT010000017">
    <property type="protein sequence ID" value="MBF9072517.1"/>
    <property type="molecule type" value="Genomic_DNA"/>
</dbReference>
<dbReference type="InterPro" id="IPR052345">
    <property type="entry name" value="Rad_response_metalloprotease"/>
</dbReference>
<comment type="similarity">
    <text evidence="1">Belongs to the short-chain fatty acyl-CoA assimilation regulator (ScfR) family.</text>
</comment>
<evidence type="ECO:0000313" key="4">
    <source>
        <dbReference type="Proteomes" id="UP000657385"/>
    </source>
</evidence>
<proteinExistence type="inferred from homology"/>
<evidence type="ECO:0000259" key="2">
    <source>
        <dbReference type="PROSITE" id="PS50943"/>
    </source>
</evidence>
<dbReference type="PROSITE" id="PS50943">
    <property type="entry name" value="HTH_CROC1"/>
    <property type="match status" value="1"/>
</dbReference>
<sequence>MLHEDEALRDRVRTLMSDAGMTQTQLAETIGITTSKLSKSLSGDRRFSTYELAAIAEHFLTTVDYLVSGKQAPAAALAARDDSGASEAWEVAVQRAQALDETEAALNDLGIEPDLKALAHWTRPALSGLAIADGPKLANAARELMPDGFRDDMPDAIESAFGIHVAAESFGVGFDGLSWRTDDCRMILINTDVAWSRQRFTLAHELGHHLAGDVDTVGLVTDKNVMSTNHRIPEMRANAFAAALLMPEQEIKDKTKEGVTPWVFSKLVGSCLVSSDALAWRLKSLKLISEADRCKLSRMTAAEAALEGDWTDLYLQLVKHQSRERLPEALAMRSLRAFVAGEISAQWPARVLDCSSDLLHEALDGAAGEPADDREPVFVP</sequence>
<dbReference type="GO" id="GO:0003677">
    <property type="term" value="F:DNA binding"/>
    <property type="evidence" value="ECO:0007669"/>
    <property type="project" value="InterPro"/>
</dbReference>
<name>A0A931BAE1_9ACTN</name>
<dbReference type="Pfam" id="PF13560">
    <property type="entry name" value="HTH_31"/>
    <property type="match status" value="1"/>
</dbReference>
<gene>
    <name evidence="3" type="ORF">I2501_31315</name>
</gene>
<dbReference type="SMART" id="SM00530">
    <property type="entry name" value="HTH_XRE"/>
    <property type="match status" value="1"/>
</dbReference>
<dbReference type="Gene3D" id="1.10.10.2910">
    <property type="match status" value="1"/>
</dbReference>
<evidence type="ECO:0000313" key="3">
    <source>
        <dbReference type="EMBL" id="MBF9072517.1"/>
    </source>
</evidence>
<dbReference type="Gene3D" id="1.10.260.40">
    <property type="entry name" value="lambda repressor-like DNA-binding domains"/>
    <property type="match status" value="1"/>
</dbReference>
<dbReference type="Proteomes" id="UP000657385">
    <property type="component" value="Unassembled WGS sequence"/>
</dbReference>
<dbReference type="InterPro" id="IPR010982">
    <property type="entry name" value="Lambda_DNA-bd_dom_sf"/>
</dbReference>
<feature type="domain" description="HTH cro/C1-type" evidence="2">
    <location>
        <begin position="12"/>
        <end position="66"/>
    </location>
</feature>
<organism evidence="3 4">
    <name type="scientific">Streptacidiphilus fuscans</name>
    <dbReference type="NCBI Taxonomy" id="2789292"/>
    <lineage>
        <taxon>Bacteria</taxon>
        <taxon>Bacillati</taxon>
        <taxon>Actinomycetota</taxon>
        <taxon>Actinomycetes</taxon>
        <taxon>Kitasatosporales</taxon>
        <taxon>Streptomycetaceae</taxon>
        <taxon>Streptacidiphilus</taxon>
    </lineage>
</organism>
<dbReference type="CDD" id="cd00093">
    <property type="entry name" value="HTH_XRE"/>
    <property type="match status" value="1"/>
</dbReference>
<dbReference type="PANTHER" id="PTHR43236">
    <property type="entry name" value="ANTITOXIN HIGA1"/>
    <property type="match status" value="1"/>
</dbReference>
<dbReference type="Pfam" id="PF06114">
    <property type="entry name" value="Peptidase_M78"/>
    <property type="match status" value="1"/>
</dbReference>
<dbReference type="SUPFAM" id="SSF47413">
    <property type="entry name" value="lambda repressor-like DNA-binding domains"/>
    <property type="match status" value="1"/>
</dbReference>
<dbReference type="AlphaFoldDB" id="A0A931BAE1"/>
<dbReference type="InterPro" id="IPR001387">
    <property type="entry name" value="Cro/C1-type_HTH"/>
</dbReference>
<keyword evidence="4" id="KW-1185">Reference proteome</keyword>
<dbReference type="RefSeq" id="WP_196197696.1">
    <property type="nucleotide sequence ID" value="NZ_JADPRT010000017.1"/>
</dbReference>
<protein>
    <submittedName>
        <fullName evidence="3">ImmA/IrrE family metallo-endopeptidase</fullName>
    </submittedName>
</protein>
<accession>A0A931BAE1</accession>